<name>A0A645C6F1_9ZZZZ</name>
<feature type="domain" description="Peptidoglycan binding-like" evidence="3">
    <location>
        <begin position="235"/>
        <end position="289"/>
    </location>
</feature>
<organism evidence="4">
    <name type="scientific">bioreactor metagenome</name>
    <dbReference type="NCBI Taxonomy" id="1076179"/>
    <lineage>
        <taxon>unclassified sequences</taxon>
        <taxon>metagenomes</taxon>
        <taxon>ecological metagenomes</taxon>
    </lineage>
</organism>
<feature type="compositionally biased region" description="Low complexity" evidence="1">
    <location>
        <begin position="116"/>
        <end position="132"/>
    </location>
</feature>
<keyword evidence="2" id="KW-1133">Transmembrane helix</keyword>
<dbReference type="Pfam" id="PF01471">
    <property type="entry name" value="PG_binding_1"/>
    <property type="match status" value="2"/>
</dbReference>
<evidence type="ECO:0000313" key="4">
    <source>
        <dbReference type="EMBL" id="MPM69524.1"/>
    </source>
</evidence>
<evidence type="ECO:0000256" key="1">
    <source>
        <dbReference type="SAM" id="MobiDB-lite"/>
    </source>
</evidence>
<dbReference type="Gene3D" id="1.10.101.10">
    <property type="entry name" value="PGBD-like superfamily/PGBD"/>
    <property type="match status" value="2"/>
</dbReference>
<dbReference type="InterPro" id="IPR036366">
    <property type="entry name" value="PGBDSf"/>
</dbReference>
<feature type="region of interest" description="Disordered" evidence="1">
    <location>
        <begin position="300"/>
        <end position="327"/>
    </location>
</feature>
<evidence type="ECO:0000256" key="2">
    <source>
        <dbReference type="SAM" id="Phobius"/>
    </source>
</evidence>
<dbReference type="AlphaFoldDB" id="A0A645C6F1"/>
<protein>
    <recommendedName>
        <fullName evidence="3">Peptidoglycan binding-like domain-containing protein</fullName>
    </recommendedName>
</protein>
<dbReference type="EMBL" id="VSSQ01022925">
    <property type="protein sequence ID" value="MPM69524.1"/>
    <property type="molecule type" value="Genomic_DNA"/>
</dbReference>
<proteinExistence type="predicted"/>
<feature type="region of interest" description="Disordered" evidence="1">
    <location>
        <begin position="113"/>
        <end position="132"/>
    </location>
</feature>
<dbReference type="InterPro" id="IPR002477">
    <property type="entry name" value="Peptidoglycan-bd-like"/>
</dbReference>
<reference evidence="4" key="1">
    <citation type="submission" date="2019-08" db="EMBL/GenBank/DDBJ databases">
        <authorList>
            <person name="Kucharzyk K."/>
            <person name="Murdoch R.W."/>
            <person name="Higgins S."/>
            <person name="Loffler F."/>
        </authorList>
    </citation>
    <scope>NUCLEOTIDE SEQUENCE</scope>
</reference>
<keyword evidence="2" id="KW-0812">Transmembrane</keyword>
<feature type="compositionally biased region" description="Low complexity" evidence="1">
    <location>
        <begin position="310"/>
        <end position="327"/>
    </location>
</feature>
<accession>A0A645C6F1</accession>
<feature type="transmembrane region" description="Helical" evidence="2">
    <location>
        <begin position="69"/>
        <end position="90"/>
    </location>
</feature>
<feature type="domain" description="Peptidoglycan binding-like" evidence="3">
    <location>
        <begin position="152"/>
        <end position="207"/>
    </location>
</feature>
<feature type="region of interest" description="Disordered" evidence="1">
    <location>
        <begin position="1"/>
        <end position="47"/>
    </location>
</feature>
<keyword evidence="2" id="KW-0472">Membrane</keyword>
<evidence type="ECO:0000259" key="3">
    <source>
        <dbReference type="Pfam" id="PF01471"/>
    </source>
</evidence>
<sequence length="327" mass="35316">MPRDDGYTSRGATGRYSTAGRGPADEYDMEERDPYEKPRAPRGKKKRSKFGKFMHALGLYLAQLPAKTLVIFGGSFAMILVAVILLAVLLPNNARTERPVDGQLALSDVTVTPSLAPTNTPAPTEEMTPEPTIPALTEPISKSGTVSDLMPAIQERLVELGYMEMPTDGYTTKFGPITKTAIRLFQMKNFTDYNSWDGIIGNSTYSLLMSSDAKAYYLTRGDGDDRTKVITKLVEDVTDLQKRLIELGYLAAGSASGLYGNSTALAVQTFQEYHGLQADGIAGQETLKLIYSADAMDATTGKANNKSKMSPTPSTSPSTEVSTTPAP</sequence>
<dbReference type="InterPro" id="IPR036365">
    <property type="entry name" value="PGBD-like_sf"/>
</dbReference>
<dbReference type="SUPFAM" id="SSF47090">
    <property type="entry name" value="PGBD-like"/>
    <property type="match status" value="2"/>
</dbReference>
<comment type="caution">
    <text evidence="4">The sequence shown here is derived from an EMBL/GenBank/DDBJ whole genome shotgun (WGS) entry which is preliminary data.</text>
</comment>
<gene>
    <name evidence="4" type="ORF">SDC9_116469</name>
</gene>